<dbReference type="RefSeq" id="WP_073616582.1">
    <property type="nucleotide sequence ID" value="NZ_FRFE01000044.1"/>
</dbReference>
<dbReference type="EMBL" id="FRFE01000044">
    <property type="protein sequence ID" value="SHO52975.1"/>
    <property type="molecule type" value="Genomic_DNA"/>
</dbReference>
<dbReference type="Proteomes" id="UP000184603">
    <property type="component" value="Unassembled WGS sequence"/>
</dbReference>
<proteinExistence type="predicted"/>
<protein>
    <submittedName>
        <fullName evidence="1">Uncharacterized protein</fullName>
    </submittedName>
</protein>
<gene>
    <name evidence="1" type="ORF">SAMN02745220_04864</name>
</gene>
<sequence length="108" mass="12068">MNTLSLDQAVDQHIYSDVSAQVRRELEAQSFVADDIAEAITRCGDDDRDEITVYQWWTVSERFATVAANTDEVIVKTPFGIVWGRQTCGQAIAQDPNVQDIFNAMDGI</sequence>
<dbReference type="AlphaFoldDB" id="A0A1M7YK18"/>
<evidence type="ECO:0000313" key="2">
    <source>
        <dbReference type="Proteomes" id="UP000184603"/>
    </source>
</evidence>
<dbReference type="OrthoDB" id="1001623at2"/>
<evidence type="ECO:0000313" key="1">
    <source>
        <dbReference type="EMBL" id="SHO52975.1"/>
    </source>
</evidence>
<organism evidence="1 2">
    <name type="scientific">Desulfopila aestuarii DSM 18488</name>
    <dbReference type="NCBI Taxonomy" id="1121416"/>
    <lineage>
        <taxon>Bacteria</taxon>
        <taxon>Pseudomonadati</taxon>
        <taxon>Thermodesulfobacteriota</taxon>
        <taxon>Desulfobulbia</taxon>
        <taxon>Desulfobulbales</taxon>
        <taxon>Desulfocapsaceae</taxon>
        <taxon>Desulfopila</taxon>
    </lineage>
</organism>
<accession>A0A1M7YK18</accession>
<reference evidence="1 2" key="1">
    <citation type="submission" date="2016-12" db="EMBL/GenBank/DDBJ databases">
        <authorList>
            <person name="Song W.-J."/>
            <person name="Kurnit D.M."/>
        </authorList>
    </citation>
    <scope>NUCLEOTIDE SEQUENCE [LARGE SCALE GENOMIC DNA]</scope>
    <source>
        <strain evidence="1 2">DSM 18488</strain>
    </source>
</reference>
<dbReference type="STRING" id="1121416.SAMN02745220_04864"/>
<name>A0A1M7YK18_9BACT</name>
<keyword evidence="2" id="KW-1185">Reference proteome</keyword>